<gene>
    <name evidence="1" type="ORF">Cgig2_016087</name>
</gene>
<name>A0A9Q1GWL6_9CARY</name>
<protein>
    <submittedName>
        <fullName evidence="1">Uncharacterized protein</fullName>
    </submittedName>
</protein>
<proteinExistence type="predicted"/>
<keyword evidence="2" id="KW-1185">Reference proteome</keyword>
<dbReference type="OrthoDB" id="424753at2759"/>
<dbReference type="AlphaFoldDB" id="A0A9Q1GWL6"/>
<dbReference type="EMBL" id="JAKOGI010001228">
    <property type="protein sequence ID" value="KAJ8426869.1"/>
    <property type="molecule type" value="Genomic_DNA"/>
</dbReference>
<dbReference type="Proteomes" id="UP001153076">
    <property type="component" value="Unassembled WGS sequence"/>
</dbReference>
<sequence length="166" mass="18037">MQRPELSVAAGEVLAGDLSPVTFPVTGELPEFQFTAFFFSEVDVCRAIGLVMREGCKRFVAIESKSFDLTIVGTAEDVLKISENGRHMQLDRGKQRVIKEPDALLVCDTSSSSTDEAKCVDPALYEARICGQAASNWFAPSAKDAVVSHQVPRGSLVLDIHPIQIP</sequence>
<reference evidence="1" key="1">
    <citation type="submission" date="2022-04" db="EMBL/GenBank/DDBJ databases">
        <title>Carnegiea gigantea Genome sequencing and assembly v2.</title>
        <authorList>
            <person name="Copetti D."/>
            <person name="Sanderson M.J."/>
            <person name="Burquez A."/>
            <person name="Wojciechowski M.F."/>
        </authorList>
    </citation>
    <scope>NUCLEOTIDE SEQUENCE</scope>
    <source>
        <strain evidence="1">SGP5-SGP5p</strain>
        <tissue evidence="1">Aerial part</tissue>
    </source>
</reference>
<evidence type="ECO:0000313" key="2">
    <source>
        <dbReference type="Proteomes" id="UP001153076"/>
    </source>
</evidence>
<organism evidence="1 2">
    <name type="scientific">Carnegiea gigantea</name>
    <dbReference type="NCBI Taxonomy" id="171969"/>
    <lineage>
        <taxon>Eukaryota</taxon>
        <taxon>Viridiplantae</taxon>
        <taxon>Streptophyta</taxon>
        <taxon>Embryophyta</taxon>
        <taxon>Tracheophyta</taxon>
        <taxon>Spermatophyta</taxon>
        <taxon>Magnoliopsida</taxon>
        <taxon>eudicotyledons</taxon>
        <taxon>Gunneridae</taxon>
        <taxon>Pentapetalae</taxon>
        <taxon>Caryophyllales</taxon>
        <taxon>Cactineae</taxon>
        <taxon>Cactaceae</taxon>
        <taxon>Cactoideae</taxon>
        <taxon>Echinocereeae</taxon>
        <taxon>Carnegiea</taxon>
    </lineage>
</organism>
<accession>A0A9Q1GWL6</accession>
<evidence type="ECO:0000313" key="1">
    <source>
        <dbReference type="EMBL" id="KAJ8426869.1"/>
    </source>
</evidence>
<comment type="caution">
    <text evidence="1">The sequence shown here is derived from an EMBL/GenBank/DDBJ whole genome shotgun (WGS) entry which is preliminary data.</text>
</comment>